<dbReference type="InterPro" id="IPR037069">
    <property type="entry name" value="AcylCoA_DH/ox_N_sf"/>
</dbReference>
<keyword evidence="5" id="KW-0560">Oxidoreductase</keyword>
<dbReference type="Pfam" id="PF02770">
    <property type="entry name" value="Acyl-CoA_dh_M"/>
    <property type="match status" value="1"/>
</dbReference>
<reference evidence="10" key="1">
    <citation type="journal article" date="2019" name="Int. J. Syst. Evol. Microbiol.">
        <title>The Global Catalogue of Microorganisms (GCM) 10K type strain sequencing project: providing services to taxonomists for standard genome sequencing and annotation.</title>
        <authorList>
            <consortium name="The Broad Institute Genomics Platform"/>
            <consortium name="The Broad Institute Genome Sequencing Center for Infectious Disease"/>
            <person name="Wu L."/>
            <person name="Ma J."/>
        </authorList>
    </citation>
    <scope>NUCLEOTIDE SEQUENCE [LARGE SCALE GENOMIC DNA]</scope>
    <source>
        <strain evidence="10">JCM 16908</strain>
    </source>
</reference>
<evidence type="ECO:0000256" key="3">
    <source>
        <dbReference type="ARBA" id="ARBA00022630"/>
    </source>
</evidence>
<evidence type="ECO:0000259" key="6">
    <source>
        <dbReference type="Pfam" id="PF00441"/>
    </source>
</evidence>
<accession>A0ABP7J7D6</accession>
<keyword evidence="3 5" id="KW-0285">Flavoprotein</keyword>
<dbReference type="InterPro" id="IPR036250">
    <property type="entry name" value="AcylCo_DH-like_C"/>
</dbReference>
<dbReference type="InterPro" id="IPR006089">
    <property type="entry name" value="Acyl-CoA_DH_CS"/>
</dbReference>
<evidence type="ECO:0000259" key="8">
    <source>
        <dbReference type="Pfam" id="PF02771"/>
    </source>
</evidence>
<evidence type="ECO:0000256" key="2">
    <source>
        <dbReference type="ARBA" id="ARBA00009347"/>
    </source>
</evidence>
<dbReference type="PANTHER" id="PTHR43884">
    <property type="entry name" value="ACYL-COA DEHYDROGENASE"/>
    <property type="match status" value="1"/>
</dbReference>
<dbReference type="PANTHER" id="PTHR43884:SF12">
    <property type="entry name" value="ISOVALERYL-COA DEHYDROGENASE, MITOCHONDRIAL-RELATED"/>
    <property type="match status" value="1"/>
</dbReference>
<dbReference type="InterPro" id="IPR009075">
    <property type="entry name" value="AcylCo_DH/oxidase_C"/>
</dbReference>
<comment type="similarity">
    <text evidence="2 5">Belongs to the acyl-CoA dehydrogenase family.</text>
</comment>
<evidence type="ECO:0000313" key="9">
    <source>
        <dbReference type="EMBL" id="GAA3836662.1"/>
    </source>
</evidence>
<dbReference type="Gene3D" id="1.10.540.10">
    <property type="entry name" value="Acyl-CoA dehydrogenase/oxidase, N-terminal domain"/>
    <property type="match status" value="1"/>
</dbReference>
<dbReference type="InterPro" id="IPR013786">
    <property type="entry name" value="AcylCoA_DH/ox_N"/>
</dbReference>
<evidence type="ECO:0000256" key="1">
    <source>
        <dbReference type="ARBA" id="ARBA00001974"/>
    </source>
</evidence>
<sequence length="382" mass="40197">MASSVQVAPDTVQVTDRRAARAFVDAHIAPYADAYDRQGRVPEELLERIAAAGLWAPFLPPEVGGAGMDMVTLGAVHEEVGRGCSSVRSLLTVHTMVSWTVQRWGSPAQRERWAPALCRGDVLGSFCLSEPGAGSDASGIGSTAAQSGGGWVLNGVKKWITGGQRADLFLVFARTASSIGAFLVPRDTPGVQVRPIDDMLGTRASMLAEVSFRDVALGPDALLGPSGFTAGMVLTGTLDLGRYSVAAGSVGIIQACLEASAAYTSRREVGGSVLRDRPLIQAKLSDMVTDARAARLLCAEAGRLKDAGEASTIMATWVAKYFASTAAARHASEAVQIHGANGCGTDYPVARYYRDAKIMEIIEGSNEIQRITIAGLADREIT</sequence>
<dbReference type="InterPro" id="IPR006091">
    <property type="entry name" value="Acyl-CoA_Oxase/DH_mid-dom"/>
</dbReference>
<protein>
    <submittedName>
        <fullName evidence="9">Acyl-CoA dehydrogenase family protein</fullName>
    </submittedName>
</protein>
<feature type="domain" description="Acyl-CoA dehydrogenase/oxidase N-terminal" evidence="8">
    <location>
        <begin position="17"/>
        <end position="121"/>
    </location>
</feature>
<dbReference type="SUPFAM" id="SSF56645">
    <property type="entry name" value="Acyl-CoA dehydrogenase NM domain-like"/>
    <property type="match status" value="1"/>
</dbReference>
<keyword evidence="4 5" id="KW-0274">FAD</keyword>
<dbReference type="Gene3D" id="1.20.140.10">
    <property type="entry name" value="Butyryl-CoA Dehydrogenase, subunit A, domain 3"/>
    <property type="match status" value="1"/>
</dbReference>
<dbReference type="SUPFAM" id="SSF47203">
    <property type="entry name" value="Acyl-CoA dehydrogenase C-terminal domain-like"/>
    <property type="match status" value="1"/>
</dbReference>
<comment type="caution">
    <text evidence="9">The sequence shown here is derived from an EMBL/GenBank/DDBJ whole genome shotgun (WGS) entry which is preliminary data.</text>
</comment>
<dbReference type="Pfam" id="PF00441">
    <property type="entry name" value="Acyl-CoA_dh_1"/>
    <property type="match status" value="1"/>
</dbReference>
<dbReference type="InterPro" id="IPR046373">
    <property type="entry name" value="Acyl-CoA_Oxase/DH_mid-dom_sf"/>
</dbReference>
<dbReference type="Pfam" id="PF02771">
    <property type="entry name" value="Acyl-CoA_dh_N"/>
    <property type="match status" value="1"/>
</dbReference>
<evidence type="ECO:0000256" key="4">
    <source>
        <dbReference type="ARBA" id="ARBA00022827"/>
    </source>
</evidence>
<gene>
    <name evidence="9" type="ORF">GCM10022226_68290</name>
</gene>
<dbReference type="InterPro" id="IPR009100">
    <property type="entry name" value="AcylCoA_DH/oxidase_NM_dom_sf"/>
</dbReference>
<feature type="domain" description="Acyl-CoA oxidase/dehydrogenase middle" evidence="7">
    <location>
        <begin position="125"/>
        <end position="215"/>
    </location>
</feature>
<dbReference type="PROSITE" id="PS00072">
    <property type="entry name" value="ACYL_COA_DH_1"/>
    <property type="match status" value="1"/>
</dbReference>
<name>A0ABP7J7D6_9ACTN</name>
<dbReference type="EMBL" id="BAAAZR010000038">
    <property type="protein sequence ID" value="GAA3836662.1"/>
    <property type="molecule type" value="Genomic_DNA"/>
</dbReference>
<evidence type="ECO:0000256" key="5">
    <source>
        <dbReference type="RuleBase" id="RU362125"/>
    </source>
</evidence>
<keyword evidence="10" id="KW-1185">Reference proteome</keyword>
<proteinExistence type="inferred from homology"/>
<organism evidence="9 10">
    <name type="scientific">Sphaerisporangium flaviroseum</name>
    <dbReference type="NCBI Taxonomy" id="509199"/>
    <lineage>
        <taxon>Bacteria</taxon>
        <taxon>Bacillati</taxon>
        <taxon>Actinomycetota</taxon>
        <taxon>Actinomycetes</taxon>
        <taxon>Streptosporangiales</taxon>
        <taxon>Streptosporangiaceae</taxon>
        <taxon>Sphaerisporangium</taxon>
    </lineage>
</organism>
<feature type="domain" description="Acyl-CoA dehydrogenase/oxidase C-terminal" evidence="6">
    <location>
        <begin position="233"/>
        <end position="374"/>
    </location>
</feature>
<comment type="cofactor">
    <cofactor evidence="1 5">
        <name>FAD</name>
        <dbReference type="ChEBI" id="CHEBI:57692"/>
    </cofactor>
</comment>
<dbReference type="Proteomes" id="UP001500888">
    <property type="component" value="Unassembled WGS sequence"/>
</dbReference>
<evidence type="ECO:0000313" key="10">
    <source>
        <dbReference type="Proteomes" id="UP001500888"/>
    </source>
</evidence>
<dbReference type="RefSeq" id="WP_344950073.1">
    <property type="nucleotide sequence ID" value="NZ_BAAAZR010000038.1"/>
</dbReference>
<evidence type="ECO:0000259" key="7">
    <source>
        <dbReference type="Pfam" id="PF02770"/>
    </source>
</evidence>
<dbReference type="Gene3D" id="2.40.110.10">
    <property type="entry name" value="Butyryl-CoA Dehydrogenase, subunit A, domain 2"/>
    <property type="match status" value="1"/>
</dbReference>
<dbReference type="PIRSF" id="PIRSF016578">
    <property type="entry name" value="HsaA"/>
    <property type="match status" value="1"/>
</dbReference>